<evidence type="ECO:0000313" key="11">
    <source>
        <dbReference type="RefSeq" id="XP_032806162.1"/>
    </source>
</evidence>
<dbReference type="InterPro" id="IPR048359">
    <property type="entry name" value="EXOC6_Sec15_N"/>
</dbReference>
<dbReference type="PIRSF" id="PIRSF025007">
    <property type="entry name" value="Sec15"/>
    <property type="match status" value="1"/>
</dbReference>
<keyword evidence="10" id="KW-1185">Reference proteome</keyword>
<dbReference type="GO" id="GO:0000145">
    <property type="term" value="C:exocyst"/>
    <property type="evidence" value="ECO:0007669"/>
    <property type="project" value="UniProtKB-UniRule"/>
</dbReference>
<evidence type="ECO:0000256" key="2">
    <source>
        <dbReference type="ARBA" id="ARBA00022448"/>
    </source>
</evidence>
<feature type="region of interest" description="Disordered" evidence="7">
    <location>
        <begin position="266"/>
        <end position="311"/>
    </location>
</feature>
<feature type="compositionally biased region" description="Acidic residues" evidence="7">
    <location>
        <begin position="299"/>
        <end position="311"/>
    </location>
</feature>
<reference evidence="11" key="1">
    <citation type="submission" date="2025-08" db="UniProtKB">
        <authorList>
            <consortium name="RefSeq"/>
        </authorList>
    </citation>
    <scope>IDENTIFICATION</scope>
    <source>
        <tissue evidence="11">Sperm</tissue>
    </source>
</reference>
<dbReference type="GO" id="GO:0006886">
    <property type="term" value="P:intracellular protein transport"/>
    <property type="evidence" value="ECO:0007669"/>
    <property type="project" value="InterPro"/>
</dbReference>
<feature type="compositionally biased region" description="Low complexity" evidence="7">
    <location>
        <begin position="1"/>
        <end position="15"/>
    </location>
</feature>
<evidence type="ECO:0000259" key="9">
    <source>
        <dbReference type="Pfam" id="PF20651"/>
    </source>
</evidence>
<evidence type="ECO:0000256" key="5">
    <source>
        <dbReference type="PIRNR" id="PIRNR025007"/>
    </source>
</evidence>
<feature type="region of interest" description="Disordered" evidence="7">
    <location>
        <begin position="1"/>
        <end position="40"/>
    </location>
</feature>
<organism evidence="10 11">
    <name type="scientific">Petromyzon marinus</name>
    <name type="common">Sea lamprey</name>
    <dbReference type="NCBI Taxonomy" id="7757"/>
    <lineage>
        <taxon>Eukaryota</taxon>
        <taxon>Metazoa</taxon>
        <taxon>Chordata</taxon>
        <taxon>Craniata</taxon>
        <taxon>Vertebrata</taxon>
        <taxon>Cyclostomata</taxon>
        <taxon>Hyperoartia</taxon>
        <taxon>Petromyzontiformes</taxon>
        <taxon>Petromyzontidae</taxon>
        <taxon>Petromyzon</taxon>
    </lineage>
</organism>
<dbReference type="Pfam" id="PF20651">
    <property type="entry name" value="EXOC6_Sec15_N"/>
    <property type="match status" value="1"/>
</dbReference>
<dbReference type="GO" id="GO:0090522">
    <property type="term" value="P:vesicle tethering involved in exocytosis"/>
    <property type="evidence" value="ECO:0007669"/>
    <property type="project" value="UniProtKB-UniRule"/>
</dbReference>
<dbReference type="GO" id="GO:0006893">
    <property type="term" value="P:Golgi to plasma membrane transport"/>
    <property type="evidence" value="ECO:0007669"/>
    <property type="project" value="TreeGrafter"/>
</dbReference>
<dbReference type="AlphaFoldDB" id="A0AAJ7SX79"/>
<keyword evidence="4 6" id="KW-0175">Coiled coil</keyword>
<comment type="similarity">
    <text evidence="1 5">Belongs to the SEC15 family.</text>
</comment>
<feature type="coiled-coil region" evidence="6">
    <location>
        <begin position="121"/>
        <end position="148"/>
    </location>
</feature>
<dbReference type="PANTHER" id="PTHR12702">
    <property type="entry name" value="SEC15"/>
    <property type="match status" value="1"/>
</dbReference>
<name>A0AAJ7SX79_PETMA</name>
<evidence type="ECO:0000256" key="6">
    <source>
        <dbReference type="SAM" id="Coils"/>
    </source>
</evidence>
<evidence type="ECO:0000256" key="1">
    <source>
        <dbReference type="ARBA" id="ARBA00007944"/>
    </source>
</evidence>
<dbReference type="InterPro" id="IPR007225">
    <property type="entry name" value="EXOC6/Sec15"/>
</dbReference>
<dbReference type="Gene3D" id="1.10.357.30">
    <property type="entry name" value="Exocyst complex subunit Sec15 C-terminal domain, N-terminal subdomain"/>
    <property type="match status" value="1"/>
</dbReference>
<dbReference type="InterPro" id="IPR042045">
    <property type="entry name" value="EXOC6/Sec15_C_dom1"/>
</dbReference>
<dbReference type="RefSeq" id="XP_032806162.1">
    <property type="nucleotide sequence ID" value="XM_032950271.1"/>
</dbReference>
<feature type="compositionally biased region" description="Polar residues" evidence="7">
    <location>
        <begin position="266"/>
        <end position="276"/>
    </location>
</feature>
<accession>A0AAJ7SX79</accession>
<dbReference type="FunFam" id="1.20.58.670:FF:000002">
    <property type="entry name" value="Exocyst complex component"/>
    <property type="match status" value="1"/>
</dbReference>
<feature type="domain" description="Exocyst complex subunit EXOC6/Sec15 C-terminal" evidence="8">
    <location>
        <begin position="451"/>
        <end position="797"/>
    </location>
</feature>
<feature type="compositionally biased region" description="Acidic residues" evidence="7">
    <location>
        <begin position="278"/>
        <end position="290"/>
    </location>
</feature>
<dbReference type="Gene3D" id="1.20.58.670">
    <property type="entry name" value="Dsl1p vesicle tethering complex, Tip20p subunit, domain D"/>
    <property type="match status" value="1"/>
</dbReference>
<proteinExistence type="inferred from homology"/>
<dbReference type="Pfam" id="PF04091">
    <property type="entry name" value="Sec15_C"/>
    <property type="match status" value="1"/>
</dbReference>
<dbReference type="InterPro" id="IPR046361">
    <property type="entry name" value="EXOC6/Sec15_C"/>
</dbReference>
<protein>
    <recommendedName>
        <fullName evidence="5">Exocyst complex component</fullName>
    </recommendedName>
</protein>
<evidence type="ECO:0000259" key="8">
    <source>
        <dbReference type="Pfam" id="PF04091"/>
    </source>
</evidence>
<feature type="domain" description="Exocyst complex component EXOC6/Sec15 N-terminal" evidence="9">
    <location>
        <begin position="78"/>
        <end position="244"/>
    </location>
</feature>
<dbReference type="Proteomes" id="UP001318040">
    <property type="component" value="Chromosome 9"/>
</dbReference>
<feature type="compositionally biased region" description="Basic and acidic residues" evidence="7">
    <location>
        <begin position="16"/>
        <end position="25"/>
    </location>
</feature>
<evidence type="ECO:0000313" key="10">
    <source>
        <dbReference type="Proteomes" id="UP001318040"/>
    </source>
</evidence>
<sequence>MAEVAAAANSAARADAGARDKRVGSDDGDPTAGSAEPRQAAGGIDAALDEVCAEGVPLESTIRAVYDGQHRGELMSRLDVRIRGHDRDIEKLCNFHYQGFVDCITELLSVRAHALKLKDHVVESNQKMQEAGRELVHMKRELVRTRRQQRNVLRTLEQLAACLPVLETYAKLQQQMEAKRFYPALRTLQQLESCLPALPRYRFCAAVRDGAAALRGTVRGHAAARLRDFLERAQEQAEALGEAATVQAQKQQRRAESRNIIFSLNTNRAPKATRSNSDPEDDLVEEDEAEWSAQTCQQDFEEESVDDNEEEEEPMQELLDFSALYSCMLISSVLGDDAAFQTYYRQQRREQVQLVSQPPCSSTQTLDSYRKYFNQIVGFFVVEERVLCSTRGLVERLHLLELWDSALTRVLAAVRTLAQTCCSEPELLRGLKELLISYADTMQGLGVPVQQLLSLLHDFRAQYGEALHAKWATAFQTILDGDSYSPVNLASEEECARLVIAFPLSSIPTVFPASLPFSPAIPAIYTQVQEFVKACLHFSEDLHLSTTELDDMLRRSTNQLLTRALAGSLMELATRPSLGLMELVQLSVNIGELEQSLPSLTDFISGLTGMATSATHNTLLYASDTFKDARRLAEESVELRLVGKVDEFVSLAEYAWAGEEPTGRASSYLLDLLTFLRSIFSLFSCLPRAVAKAACMACCKHLAASLLSLLLGASGSRLSAGALQQLSLDLMQCEVFACSGPVPGFEDGSLALAFLDLRQLLDLFLDWDWAEYLADYGKPHARYLRVDAGTALTLLERMRHGRPRQGGVSQLRGAERDEVALYHSILQQLRAVAAGRVGEALSRRPAGFPSPAARPAPGLAVK</sequence>
<keyword evidence="3 5" id="KW-0268">Exocytosis</keyword>
<evidence type="ECO:0000256" key="3">
    <source>
        <dbReference type="ARBA" id="ARBA00022483"/>
    </source>
</evidence>
<evidence type="ECO:0000256" key="4">
    <source>
        <dbReference type="ARBA" id="ARBA00023054"/>
    </source>
</evidence>
<keyword evidence="2 5" id="KW-0813">Transport</keyword>
<dbReference type="PANTHER" id="PTHR12702:SF0">
    <property type="entry name" value="EXOCYST COMPLEX COMPONENT 6"/>
    <property type="match status" value="1"/>
</dbReference>
<dbReference type="InterPro" id="IPR042044">
    <property type="entry name" value="EXOC6PINT-1/Sec15/Tip20_C_dom2"/>
</dbReference>
<dbReference type="GO" id="GO:0016020">
    <property type="term" value="C:membrane"/>
    <property type="evidence" value="ECO:0007669"/>
    <property type="project" value="TreeGrafter"/>
</dbReference>
<gene>
    <name evidence="11" type="primary">LOC116940440</name>
</gene>
<comment type="function">
    <text evidence="5">Component of the exocyst complex involved in the docking of exocytic vesicles with fusion sites on the plasma membrane.</text>
</comment>
<evidence type="ECO:0000256" key="7">
    <source>
        <dbReference type="SAM" id="MobiDB-lite"/>
    </source>
</evidence>